<dbReference type="Gene3D" id="3.40.50.150">
    <property type="entry name" value="Vaccinia Virus protein VP39"/>
    <property type="match status" value="1"/>
</dbReference>
<dbReference type="InterPro" id="IPR025714">
    <property type="entry name" value="Methyltranfer_dom"/>
</dbReference>
<keyword evidence="2" id="KW-0808">Transferase</keyword>
<dbReference type="InterPro" id="IPR002052">
    <property type="entry name" value="DNA_methylase_N6_adenine_CS"/>
</dbReference>
<dbReference type="STRING" id="1262914.BN533_00928"/>
<dbReference type="PANTHER" id="PTHR47739">
    <property type="entry name" value="TRNA1(VAL) (ADENINE(37)-N6)-METHYLTRANSFERASE"/>
    <property type="match status" value="1"/>
</dbReference>
<evidence type="ECO:0000259" key="1">
    <source>
        <dbReference type="Pfam" id="PF13847"/>
    </source>
</evidence>
<dbReference type="PANTHER" id="PTHR47739:SF1">
    <property type="entry name" value="TRNA1(VAL) (ADENINE(37)-N6)-METHYLTRANSFERASE"/>
    <property type="match status" value="1"/>
</dbReference>
<sequence>MLPRPIRSEMSKATERCDSLPGCNYAIWQDSEEFCFTTDAVFLAAFPHLVRQARVLELGAGTGAISLLLAARGAAQVVGVDCNPHVVELMRRSIAANGLEECVSAELADLRELKALYRSESFDLIAANPPYRNSGKVRRVATAACHELTATLEDFFRAAAYLVKYRGRFAIVQLPERFTECMELALKYGLQPKKLQWVHAFADKPAWIFLMEMVKGGSYGLEVLPPLIMYNEDGSHSKQTLEYYGMAEEAE</sequence>
<comment type="caution">
    <text evidence="2">The sequence shown here is derived from an EMBL/GenBank/DDBJ whole genome shotgun (WGS) entry which is preliminary data.</text>
</comment>
<proteinExistence type="predicted"/>
<organism evidence="2">
    <name type="scientific">Phascolarctobacterium faecium</name>
    <dbReference type="NCBI Taxonomy" id="33025"/>
    <lineage>
        <taxon>Bacteria</taxon>
        <taxon>Bacillati</taxon>
        <taxon>Bacillota</taxon>
        <taxon>Negativicutes</taxon>
        <taxon>Acidaminococcales</taxon>
        <taxon>Acidaminococcaceae</taxon>
        <taxon>Phascolarctobacterium</taxon>
    </lineage>
</organism>
<dbReference type="CDD" id="cd02440">
    <property type="entry name" value="AdoMet_MTases"/>
    <property type="match status" value="1"/>
</dbReference>
<dbReference type="EMBL" id="CBDS010000056">
    <property type="protein sequence ID" value="CDB45803.1"/>
    <property type="molecule type" value="Genomic_DNA"/>
</dbReference>
<dbReference type="InterPro" id="IPR050210">
    <property type="entry name" value="tRNA_Adenine-N(6)_MTase"/>
</dbReference>
<reference evidence="2" key="1">
    <citation type="submission" date="2012-11" db="EMBL/GenBank/DDBJ databases">
        <title>Dependencies among metagenomic species, viruses, plasmids and units of genetic variation.</title>
        <authorList>
            <person name="Nielsen H.B."/>
            <person name="Almeida M."/>
            <person name="Juncker A.S."/>
            <person name="Rasmussen S."/>
            <person name="Li J."/>
            <person name="Sunagawa S."/>
            <person name="Plichta D."/>
            <person name="Gautier L."/>
            <person name="Le Chatelier E."/>
            <person name="Peletier E."/>
            <person name="Bonde I."/>
            <person name="Nielsen T."/>
            <person name="Manichanh C."/>
            <person name="Arumugam M."/>
            <person name="Batto J."/>
            <person name="Santos M.B.Q.D."/>
            <person name="Blom N."/>
            <person name="Borruel N."/>
            <person name="Burgdorf K.S."/>
            <person name="Boumezbeur F."/>
            <person name="Casellas F."/>
            <person name="Dore J."/>
            <person name="Guarner F."/>
            <person name="Hansen T."/>
            <person name="Hildebrand F."/>
            <person name="Kaas R.S."/>
            <person name="Kennedy S."/>
            <person name="Kristiansen K."/>
            <person name="Kultima J.R."/>
            <person name="Leonard P."/>
            <person name="Levenez F."/>
            <person name="Lund O."/>
            <person name="Moumen B."/>
            <person name="Le Paslier D."/>
            <person name="Pons N."/>
            <person name="Pedersen O."/>
            <person name="Prifti E."/>
            <person name="Qin J."/>
            <person name="Raes J."/>
            <person name="Tap J."/>
            <person name="Tims S."/>
            <person name="Ussery D.W."/>
            <person name="Yamada T."/>
            <person name="MetaHit consortium"/>
            <person name="Renault P."/>
            <person name="Sicheritz-Ponten T."/>
            <person name="Bork P."/>
            <person name="Wang J."/>
            <person name="Brunak S."/>
            <person name="Ehrlich S.D."/>
        </authorList>
    </citation>
    <scope>NUCLEOTIDE SEQUENCE [LARGE SCALE GENOMIC DNA]</scope>
</reference>
<dbReference type="InterPro" id="IPR029063">
    <property type="entry name" value="SAM-dependent_MTases_sf"/>
</dbReference>
<gene>
    <name evidence="2" type="ORF">BN533_00928</name>
</gene>
<dbReference type="GO" id="GO:0003676">
    <property type="term" value="F:nucleic acid binding"/>
    <property type="evidence" value="ECO:0007669"/>
    <property type="project" value="InterPro"/>
</dbReference>
<keyword evidence="2" id="KW-0489">Methyltransferase</keyword>
<dbReference type="AlphaFoldDB" id="R6I6H7"/>
<dbReference type="Pfam" id="PF13847">
    <property type="entry name" value="Methyltransf_31"/>
    <property type="match status" value="1"/>
</dbReference>
<dbReference type="PROSITE" id="PS00092">
    <property type="entry name" value="N6_MTASE"/>
    <property type="match status" value="1"/>
</dbReference>
<dbReference type="HOGENOM" id="CLU_061983_3_1_9"/>
<accession>R6I6H7</accession>
<protein>
    <submittedName>
        <fullName evidence="2">Methyltransferase domain protein</fullName>
    </submittedName>
</protein>
<evidence type="ECO:0000313" key="2">
    <source>
        <dbReference type="EMBL" id="CDB45803.1"/>
    </source>
</evidence>
<dbReference type="GO" id="GO:0032259">
    <property type="term" value="P:methylation"/>
    <property type="evidence" value="ECO:0007669"/>
    <property type="project" value="UniProtKB-KW"/>
</dbReference>
<dbReference type="GO" id="GO:0008168">
    <property type="term" value="F:methyltransferase activity"/>
    <property type="evidence" value="ECO:0007669"/>
    <property type="project" value="UniProtKB-KW"/>
</dbReference>
<feature type="domain" description="Methyltransferase" evidence="1">
    <location>
        <begin position="52"/>
        <end position="172"/>
    </location>
</feature>
<name>R6I6H7_9FIRM</name>
<accession>A0A3G9HCY1</accession>
<dbReference type="SUPFAM" id="SSF53335">
    <property type="entry name" value="S-adenosyl-L-methionine-dependent methyltransferases"/>
    <property type="match status" value="1"/>
</dbReference>
<dbReference type="eggNOG" id="COG4123">
    <property type="taxonomic scope" value="Bacteria"/>
</dbReference>